<evidence type="ECO:0000256" key="2">
    <source>
        <dbReference type="ARBA" id="ARBA00022692"/>
    </source>
</evidence>
<feature type="transmembrane region" description="Helical" evidence="5">
    <location>
        <begin position="45"/>
        <end position="65"/>
    </location>
</feature>
<name>A0A812CKQ1_ACAPH</name>
<protein>
    <submittedName>
        <fullName evidence="6">TMEM17</fullName>
    </submittedName>
</protein>
<keyword evidence="3 5" id="KW-1133">Transmembrane helix</keyword>
<keyword evidence="7" id="KW-1185">Reference proteome</keyword>
<dbReference type="GO" id="GO:1905515">
    <property type="term" value="P:non-motile cilium assembly"/>
    <property type="evidence" value="ECO:0007669"/>
    <property type="project" value="TreeGrafter"/>
</dbReference>
<keyword evidence="2 5" id="KW-0812">Transmembrane</keyword>
<dbReference type="Pfam" id="PF09799">
    <property type="entry name" value="Transmemb_17"/>
    <property type="match status" value="1"/>
</dbReference>
<keyword evidence="4 5" id="KW-0472">Membrane</keyword>
<evidence type="ECO:0000256" key="3">
    <source>
        <dbReference type="ARBA" id="ARBA00022989"/>
    </source>
</evidence>
<dbReference type="AlphaFoldDB" id="A0A812CKQ1"/>
<dbReference type="InterPro" id="IPR019184">
    <property type="entry name" value="Uncharacterised_TM-17"/>
</dbReference>
<evidence type="ECO:0000313" key="7">
    <source>
        <dbReference type="Proteomes" id="UP000597762"/>
    </source>
</evidence>
<dbReference type="Proteomes" id="UP000597762">
    <property type="component" value="Unassembled WGS sequence"/>
</dbReference>
<feature type="transmembrane region" description="Helical" evidence="5">
    <location>
        <begin position="72"/>
        <end position="97"/>
    </location>
</feature>
<dbReference type="OrthoDB" id="311720at2759"/>
<dbReference type="GO" id="GO:0016020">
    <property type="term" value="C:membrane"/>
    <property type="evidence" value="ECO:0007669"/>
    <property type="project" value="UniProtKB-SubCell"/>
</dbReference>
<gene>
    <name evidence="6" type="ORF">SPHA_36399</name>
</gene>
<dbReference type="EMBL" id="CAHIKZ030001591">
    <property type="protein sequence ID" value="CAE1269111.1"/>
    <property type="molecule type" value="Genomic_DNA"/>
</dbReference>
<dbReference type="PANTHER" id="PTHR13531:SF6">
    <property type="entry name" value="TMEM (HUMAN TRANSMEMBRANE PROTEIN) HOMOLOG"/>
    <property type="match status" value="1"/>
</dbReference>
<evidence type="ECO:0000256" key="4">
    <source>
        <dbReference type="ARBA" id="ARBA00023136"/>
    </source>
</evidence>
<reference evidence="6" key="1">
    <citation type="submission" date="2021-01" db="EMBL/GenBank/DDBJ databases">
        <authorList>
            <person name="Li R."/>
            <person name="Bekaert M."/>
        </authorList>
    </citation>
    <scope>NUCLEOTIDE SEQUENCE</scope>
    <source>
        <strain evidence="6">Farmed</strain>
    </source>
</reference>
<feature type="transmembrane region" description="Helical" evidence="5">
    <location>
        <begin position="140"/>
        <end position="160"/>
    </location>
</feature>
<dbReference type="PANTHER" id="PTHR13531">
    <property type="entry name" value="GEO07735P1-RELATED-RELATED"/>
    <property type="match status" value="1"/>
</dbReference>
<evidence type="ECO:0000256" key="1">
    <source>
        <dbReference type="ARBA" id="ARBA00004141"/>
    </source>
</evidence>
<sequence>MESTLRKTVNTMTDFIFPVSKDTRKHQSLRSDHDYISSLPFQMALYFNVFFAPFWFICSIVVLVVKFSSLIILYKIILVAAYSMFSIIEIIRLYLGYVGNLMERVPELAGSWLLTLLVQFPLIMLLLFNEQQNIYPLERSVNLIMAIFVWFEAICGYFAIRTMVNYQMTRFHLRQFTDLEQINTPHDLDQTLADYT</sequence>
<organism evidence="6 7">
    <name type="scientific">Acanthosepion pharaonis</name>
    <name type="common">Pharaoh cuttlefish</name>
    <name type="synonym">Sepia pharaonis</name>
    <dbReference type="NCBI Taxonomy" id="158019"/>
    <lineage>
        <taxon>Eukaryota</taxon>
        <taxon>Metazoa</taxon>
        <taxon>Spiralia</taxon>
        <taxon>Lophotrochozoa</taxon>
        <taxon>Mollusca</taxon>
        <taxon>Cephalopoda</taxon>
        <taxon>Coleoidea</taxon>
        <taxon>Decapodiformes</taxon>
        <taxon>Sepiida</taxon>
        <taxon>Sepiina</taxon>
        <taxon>Sepiidae</taxon>
        <taxon>Acanthosepion</taxon>
    </lineage>
</organism>
<comment type="caution">
    <text evidence="6">The sequence shown here is derived from an EMBL/GenBank/DDBJ whole genome shotgun (WGS) entry which is preliminary data.</text>
</comment>
<accession>A0A812CKQ1</accession>
<comment type="subcellular location">
    <subcellularLocation>
        <location evidence="1">Membrane</location>
        <topology evidence="1">Multi-pass membrane protein</topology>
    </subcellularLocation>
</comment>
<evidence type="ECO:0000256" key="5">
    <source>
        <dbReference type="SAM" id="Phobius"/>
    </source>
</evidence>
<proteinExistence type="predicted"/>
<evidence type="ECO:0000313" key="6">
    <source>
        <dbReference type="EMBL" id="CAE1269111.1"/>
    </source>
</evidence>
<feature type="transmembrane region" description="Helical" evidence="5">
    <location>
        <begin position="109"/>
        <end position="128"/>
    </location>
</feature>
<dbReference type="GO" id="GO:0035869">
    <property type="term" value="C:ciliary transition zone"/>
    <property type="evidence" value="ECO:0007669"/>
    <property type="project" value="TreeGrafter"/>
</dbReference>